<dbReference type="PANTHER" id="PTHR32487:SF29">
    <property type="entry name" value="NAD-DEPENDENT EPIMERASE_DEHYDRATASE DOMAIN-CONTAINING PROTEIN"/>
    <property type="match status" value="1"/>
</dbReference>
<name>A0A167HBK2_CALVF</name>
<dbReference type="SUPFAM" id="SSF51735">
    <property type="entry name" value="NAD(P)-binding Rossmann-fold domains"/>
    <property type="match status" value="1"/>
</dbReference>
<dbReference type="PANTHER" id="PTHR32487">
    <property type="entry name" value="3-OXO-DELTA(4,5)-STEROID 5-BETA-REDUCTASE"/>
    <property type="match status" value="1"/>
</dbReference>
<sequence>MAHSPTSESTFLAMATKHQAPSLAASTYTIHAPLDDLPLGLPPSVPLPDTFTVHSEGIFHGLPDWSSPEYKDKTAIVAGANGISGAYMLRVMADHPEIWKTVYSISRRPPQEALPANFHSLTLDLFDTDGAGVGKALRALGVERIDYAFFYAFMPTQASDKRTLFKEDEELANINGKLLDNFLEGLLAAGLRPTRVLLQTGCKGYGQHYGPIITPVVEDDRSRARKFFEANFYYSQEDVLWKFSKKHDVQWVESRPSFIIGLVKDNNLNLLAPLLLYAAITKHMGGTELPFPGDRRSWDKLMDMSSARHNALFQQWQILAPQAANQAFHTADGSIFSWHRFWPWLGETFGLKTAPPAADDDPTVNWQSYEMYRDAAIDYPHRAVCKYTFLMADWVQEPEVREAWKDMADKYKLDTTLMKQDYMWSIADFAITIWWNLQLNLDKARKLGYFGTVDSFESIEETVQLAVDMAIIPSFANTIT</sequence>
<dbReference type="InterPro" id="IPR055222">
    <property type="entry name" value="PRISE-like_Rossmann-fold"/>
</dbReference>
<feature type="domain" description="PRISE-like Rossmann-fold" evidence="1">
    <location>
        <begin position="192"/>
        <end position="362"/>
    </location>
</feature>
<dbReference type="Gene3D" id="3.40.50.720">
    <property type="entry name" value="NAD(P)-binding Rossmann-like Domain"/>
    <property type="match status" value="1"/>
</dbReference>
<protein>
    <recommendedName>
        <fullName evidence="1">PRISE-like Rossmann-fold domain-containing protein</fullName>
    </recommendedName>
</protein>
<evidence type="ECO:0000259" key="1">
    <source>
        <dbReference type="Pfam" id="PF22917"/>
    </source>
</evidence>
<dbReference type="Proteomes" id="UP000076738">
    <property type="component" value="Unassembled WGS sequence"/>
</dbReference>
<proteinExistence type="predicted"/>
<keyword evidence="3" id="KW-1185">Reference proteome</keyword>
<dbReference type="STRING" id="1330018.A0A167HBK2"/>
<evidence type="ECO:0000313" key="3">
    <source>
        <dbReference type="Proteomes" id="UP000076738"/>
    </source>
</evidence>
<evidence type="ECO:0000313" key="2">
    <source>
        <dbReference type="EMBL" id="KZO91453.1"/>
    </source>
</evidence>
<dbReference type="Pfam" id="PF22917">
    <property type="entry name" value="PRISE"/>
    <property type="match status" value="1"/>
</dbReference>
<gene>
    <name evidence="2" type="ORF">CALVIDRAFT_568248</name>
</gene>
<dbReference type="AlphaFoldDB" id="A0A167HBK2"/>
<dbReference type="EMBL" id="KV417323">
    <property type="protein sequence ID" value="KZO91453.1"/>
    <property type="molecule type" value="Genomic_DNA"/>
</dbReference>
<reference evidence="2 3" key="1">
    <citation type="journal article" date="2016" name="Mol. Biol. Evol.">
        <title>Comparative Genomics of Early-Diverging Mushroom-Forming Fungi Provides Insights into the Origins of Lignocellulose Decay Capabilities.</title>
        <authorList>
            <person name="Nagy L.G."/>
            <person name="Riley R."/>
            <person name="Tritt A."/>
            <person name="Adam C."/>
            <person name="Daum C."/>
            <person name="Floudas D."/>
            <person name="Sun H."/>
            <person name="Yadav J.S."/>
            <person name="Pangilinan J."/>
            <person name="Larsson K.H."/>
            <person name="Matsuura K."/>
            <person name="Barry K."/>
            <person name="Labutti K."/>
            <person name="Kuo R."/>
            <person name="Ohm R.A."/>
            <person name="Bhattacharya S.S."/>
            <person name="Shirouzu T."/>
            <person name="Yoshinaga Y."/>
            <person name="Martin F.M."/>
            <person name="Grigoriev I.V."/>
            <person name="Hibbett D.S."/>
        </authorList>
    </citation>
    <scope>NUCLEOTIDE SEQUENCE [LARGE SCALE GENOMIC DNA]</scope>
    <source>
        <strain evidence="2 3">TUFC12733</strain>
    </source>
</reference>
<organism evidence="2 3">
    <name type="scientific">Calocera viscosa (strain TUFC12733)</name>
    <dbReference type="NCBI Taxonomy" id="1330018"/>
    <lineage>
        <taxon>Eukaryota</taxon>
        <taxon>Fungi</taxon>
        <taxon>Dikarya</taxon>
        <taxon>Basidiomycota</taxon>
        <taxon>Agaricomycotina</taxon>
        <taxon>Dacrymycetes</taxon>
        <taxon>Dacrymycetales</taxon>
        <taxon>Dacrymycetaceae</taxon>
        <taxon>Calocera</taxon>
    </lineage>
</organism>
<accession>A0A167HBK2</accession>
<dbReference type="InterPro" id="IPR036291">
    <property type="entry name" value="NAD(P)-bd_dom_sf"/>
</dbReference>
<dbReference type="OrthoDB" id="1731983at2759"/>